<evidence type="ECO:0000256" key="3">
    <source>
        <dbReference type="ARBA" id="ARBA00022692"/>
    </source>
</evidence>
<feature type="transmembrane region" description="Helical" evidence="6">
    <location>
        <begin position="200"/>
        <end position="220"/>
    </location>
</feature>
<dbReference type="PANTHER" id="PTHR22911">
    <property type="entry name" value="ACYL-MALONYL CONDENSING ENZYME-RELATED"/>
    <property type="match status" value="1"/>
</dbReference>
<evidence type="ECO:0000256" key="4">
    <source>
        <dbReference type="ARBA" id="ARBA00022989"/>
    </source>
</evidence>
<reference evidence="8" key="1">
    <citation type="journal article" date="2023" name="Nat. Commun.">
        <title>Diploid and tetraploid genomes of Acorus and the evolution of monocots.</title>
        <authorList>
            <person name="Ma L."/>
            <person name="Liu K.W."/>
            <person name="Li Z."/>
            <person name="Hsiao Y.Y."/>
            <person name="Qi Y."/>
            <person name="Fu T."/>
            <person name="Tang G.D."/>
            <person name="Zhang D."/>
            <person name="Sun W.H."/>
            <person name="Liu D.K."/>
            <person name="Li Y."/>
            <person name="Chen G.Z."/>
            <person name="Liu X.D."/>
            <person name="Liao X.Y."/>
            <person name="Jiang Y.T."/>
            <person name="Yu X."/>
            <person name="Hao Y."/>
            <person name="Huang J."/>
            <person name="Zhao X.W."/>
            <person name="Ke S."/>
            <person name="Chen Y.Y."/>
            <person name="Wu W.L."/>
            <person name="Hsu J.L."/>
            <person name="Lin Y.F."/>
            <person name="Huang M.D."/>
            <person name="Li C.Y."/>
            <person name="Huang L."/>
            <person name="Wang Z.W."/>
            <person name="Zhao X."/>
            <person name="Zhong W.Y."/>
            <person name="Peng D.H."/>
            <person name="Ahmad S."/>
            <person name="Lan S."/>
            <person name="Zhang J.S."/>
            <person name="Tsai W.C."/>
            <person name="Van de Peer Y."/>
            <person name="Liu Z.J."/>
        </authorList>
    </citation>
    <scope>NUCLEOTIDE SEQUENCE</scope>
    <source>
        <strain evidence="8">CP</strain>
    </source>
</reference>
<evidence type="ECO:0000313" key="8">
    <source>
        <dbReference type="EMBL" id="KAK1296413.1"/>
    </source>
</evidence>
<evidence type="ECO:0000256" key="1">
    <source>
        <dbReference type="ARBA" id="ARBA00004141"/>
    </source>
</evidence>
<feature type="transmembrane region" description="Helical" evidence="6">
    <location>
        <begin position="269"/>
        <end position="290"/>
    </location>
</feature>
<dbReference type="SUPFAM" id="SSF103481">
    <property type="entry name" value="Multidrug resistance efflux transporter EmrE"/>
    <property type="match status" value="2"/>
</dbReference>
<dbReference type="Pfam" id="PF00892">
    <property type="entry name" value="EamA"/>
    <property type="match status" value="1"/>
</dbReference>
<keyword evidence="3 6" id="KW-0812">Transmembrane</keyword>
<dbReference type="Proteomes" id="UP001180020">
    <property type="component" value="Unassembled WGS sequence"/>
</dbReference>
<name>A0AAV9D527_ACOCL</name>
<evidence type="ECO:0000313" key="9">
    <source>
        <dbReference type="Proteomes" id="UP001180020"/>
    </source>
</evidence>
<evidence type="ECO:0000259" key="7">
    <source>
        <dbReference type="Pfam" id="PF00892"/>
    </source>
</evidence>
<dbReference type="InterPro" id="IPR037185">
    <property type="entry name" value="EmrE-like"/>
</dbReference>
<organism evidence="8 9">
    <name type="scientific">Acorus calamus</name>
    <name type="common">Sweet flag</name>
    <dbReference type="NCBI Taxonomy" id="4465"/>
    <lineage>
        <taxon>Eukaryota</taxon>
        <taxon>Viridiplantae</taxon>
        <taxon>Streptophyta</taxon>
        <taxon>Embryophyta</taxon>
        <taxon>Tracheophyta</taxon>
        <taxon>Spermatophyta</taxon>
        <taxon>Magnoliopsida</taxon>
        <taxon>Liliopsida</taxon>
        <taxon>Acoraceae</taxon>
        <taxon>Acorus</taxon>
    </lineage>
</organism>
<keyword evidence="5 6" id="KW-0472">Membrane</keyword>
<dbReference type="InterPro" id="IPR000620">
    <property type="entry name" value="EamA_dom"/>
</dbReference>
<dbReference type="AlphaFoldDB" id="A0AAV9D527"/>
<feature type="transmembrane region" description="Helical" evidence="6">
    <location>
        <begin position="331"/>
        <end position="351"/>
    </location>
</feature>
<dbReference type="PANTHER" id="PTHR22911:SF6">
    <property type="entry name" value="SOLUTE CARRIER FAMILY 35 MEMBER G1"/>
    <property type="match status" value="1"/>
</dbReference>
<evidence type="ECO:0000256" key="6">
    <source>
        <dbReference type="SAM" id="Phobius"/>
    </source>
</evidence>
<sequence length="415" mass="45734">MRSSADTVDGIADGEEARDAHEIRVIELQEAKMGGESEAEAVDDEIGTVEDDEISPLLVVENAAAEKMTIFSVSYPRKRPPRESTIREDETEFAIIKQFLLWTWGGSRYSGLLCMAASATVYGIMEVFLTIFSGRSIPLLESVFTRCTIICLLSFMWLKRTGQPLFGPTHARKLLLSRALAGYLSLMCFVYSVQRLPLSYSILLNFATPLMASIMARMILHEKSSFTDVGGHTCSFLGLLFTQQMFVKQGQLSKTDELNEAIIVGGSHLFYPILIGLLSSATGGLSYCLIRASSKETDQPLLPVFAFGLLASPGAAVCTFALQKFKVPDLYTFLLMVILGLLAFIAEVFLARGLQLEKISRVTNIQYTKVIFTQILGLCVSDMVPSFGRIIGCLLILASVIGTVYFGHEKEVEYN</sequence>
<feature type="domain" description="EamA" evidence="7">
    <location>
        <begin position="110"/>
        <end position="241"/>
    </location>
</feature>
<evidence type="ECO:0000256" key="2">
    <source>
        <dbReference type="ARBA" id="ARBA00007635"/>
    </source>
</evidence>
<comment type="subcellular location">
    <subcellularLocation>
        <location evidence="1">Membrane</location>
        <topology evidence="1">Multi-pass membrane protein</topology>
    </subcellularLocation>
</comment>
<feature type="transmembrane region" description="Helical" evidence="6">
    <location>
        <begin position="109"/>
        <end position="132"/>
    </location>
</feature>
<proteinExistence type="inferred from homology"/>
<keyword evidence="9" id="KW-1185">Reference proteome</keyword>
<dbReference type="EMBL" id="JAUJYO010000015">
    <property type="protein sequence ID" value="KAK1296413.1"/>
    <property type="molecule type" value="Genomic_DNA"/>
</dbReference>
<feature type="transmembrane region" description="Helical" evidence="6">
    <location>
        <begin position="302"/>
        <end position="325"/>
    </location>
</feature>
<reference evidence="8" key="2">
    <citation type="submission" date="2023-06" db="EMBL/GenBank/DDBJ databases">
        <authorList>
            <person name="Ma L."/>
            <person name="Liu K.-W."/>
            <person name="Li Z."/>
            <person name="Hsiao Y.-Y."/>
            <person name="Qi Y."/>
            <person name="Fu T."/>
            <person name="Tang G."/>
            <person name="Zhang D."/>
            <person name="Sun W.-H."/>
            <person name="Liu D.-K."/>
            <person name="Li Y."/>
            <person name="Chen G.-Z."/>
            <person name="Liu X.-D."/>
            <person name="Liao X.-Y."/>
            <person name="Jiang Y.-T."/>
            <person name="Yu X."/>
            <person name="Hao Y."/>
            <person name="Huang J."/>
            <person name="Zhao X.-W."/>
            <person name="Ke S."/>
            <person name="Chen Y.-Y."/>
            <person name="Wu W.-L."/>
            <person name="Hsu J.-L."/>
            <person name="Lin Y.-F."/>
            <person name="Huang M.-D."/>
            <person name="Li C.-Y."/>
            <person name="Huang L."/>
            <person name="Wang Z.-W."/>
            <person name="Zhao X."/>
            <person name="Zhong W.-Y."/>
            <person name="Peng D.-H."/>
            <person name="Ahmad S."/>
            <person name="Lan S."/>
            <person name="Zhang J.-S."/>
            <person name="Tsai W.-C."/>
            <person name="Van De Peer Y."/>
            <person name="Liu Z.-J."/>
        </authorList>
    </citation>
    <scope>NUCLEOTIDE SEQUENCE</scope>
    <source>
        <strain evidence="8">CP</strain>
        <tissue evidence="8">Leaves</tissue>
    </source>
</reference>
<accession>A0AAV9D527</accession>
<comment type="similarity">
    <text evidence="2">Belongs to the drug/metabolite transporter (DMT) superfamily. Plant drug/metabolite exporter (P-DME) (TC 2.A.7.4) family.</text>
</comment>
<feature type="transmembrane region" description="Helical" evidence="6">
    <location>
        <begin position="174"/>
        <end position="193"/>
    </location>
</feature>
<feature type="transmembrane region" description="Helical" evidence="6">
    <location>
        <begin position="390"/>
        <end position="408"/>
    </location>
</feature>
<dbReference type="GO" id="GO:0016020">
    <property type="term" value="C:membrane"/>
    <property type="evidence" value="ECO:0007669"/>
    <property type="project" value="UniProtKB-SubCell"/>
</dbReference>
<evidence type="ECO:0000256" key="5">
    <source>
        <dbReference type="ARBA" id="ARBA00023136"/>
    </source>
</evidence>
<protein>
    <recommendedName>
        <fullName evidence="7">EamA domain-containing protein</fullName>
    </recommendedName>
</protein>
<comment type="caution">
    <text evidence="8">The sequence shown here is derived from an EMBL/GenBank/DDBJ whole genome shotgun (WGS) entry which is preliminary data.</text>
</comment>
<gene>
    <name evidence="8" type="ORF">QJS10_CPB15g01752</name>
</gene>
<keyword evidence="4 6" id="KW-1133">Transmembrane helix</keyword>